<evidence type="ECO:0000313" key="8">
    <source>
        <dbReference type="Proteomes" id="UP000541352"/>
    </source>
</evidence>
<accession>A0A7W5ZJG3</accession>
<dbReference type="Pfam" id="PF07940">
    <property type="entry name" value="Hepar_II_III_C"/>
    <property type="match status" value="1"/>
</dbReference>
<evidence type="ECO:0000256" key="4">
    <source>
        <dbReference type="ARBA" id="ARBA00023239"/>
    </source>
</evidence>
<keyword evidence="2" id="KW-0732">Signal</keyword>
<dbReference type="Pfam" id="PF16889">
    <property type="entry name" value="Hepar_II_III_N"/>
    <property type="match status" value="1"/>
</dbReference>
<evidence type="ECO:0000259" key="5">
    <source>
        <dbReference type="Pfam" id="PF07940"/>
    </source>
</evidence>
<proteinExistence type="predicted"/>
<dbReference type="Gene3D" id="1.50.10.100">
    <property type="entry name" value="Chondroitin AC/alginate lyase"/>
    <property type="match status" value="1"/>
</dbReference>
<feature type="domain" description="Heparinase II/III-like C-terminal" evidence="5">
    <location>
        <begin position="405"/>
        <end position="556"/>
    </location>
</feature>
<keyword evidence="4" id="KW-0456">Lyase</keyword>
<feature type="domain" description="Heparin-sulfate lyase N-terminal" evidence="6">
    <location>
        <begin position="103"/>
        <end position="314"/>
    </location>
</feature>
<dbReference type="SUPFAM" id="SSF48230">
    <property type="entry name" value="Chondroitin AC/alginate lyase"/>
    <property type="match status" value="1"/>
</dbReference>
<comment type="subcellular location">
    <subcellularLocation>
        <location evidence="1">Periplasm</location>
    </subcellularLocation>
</comment>
<evidence type="ECO:0000256" key="2">
    <source>
        <dbReference type="ARBA" id="ARBA00022729"/>
    </source>
</evidence>
<protein>
    <recommendedName>
        <fullName evidence="9">Heparinase</fullName>
    </recommendedName>
</protein>
<evidence type="ECO:0000256" key="1">
    <source>
        <dbReference type="ARBA" id="ARBA00004418"/>
    </source>
</evidence>
<gene>
    <name evidence="7" type="ORF">FHS57_002418</name>
</gene>
<evidence type="ECO:0000259" key="6">
    <source>
        <dbReference type="Pfam" id="PF16889"/>
    </source>
</evidence>
<dbReference type="Gene3D" id="2.70.98.70">
    <property type="match status" value="1"/>
</dbReference>
<dbReference type="GO" id="GO:0042597">
    <property type="term" value="C:periplasmic space"/>
    <property type="evidence" value="ECO:0007669"/>
    <property type="project" value="UniProtKB-SubCell"/>
</dbReference>
<comment type="caution">
    <text evidence="7">The sequence shown here is derived from an EMBL/GenBank/DDBJ whole genome shotgun (WGS) entry which is preliminary data.</text>
</comment>
<dbReference type="InterPro" id="IPR031680">
    <property type="entry name" value="Hepar_II_III_N"/>
</dbReference>
<dbReference type="EMBL" id="JACIBY010000004">
    <property type="protein sequence ID" value="MBB3838413.1"/>
    <property type="molecule type" value="Genomic_DNA"/>
</dbReference>
<dbReference type="GO" id="GO:0016829">
    <property type="term" value="F:lyase activity"/>
    <property type="evidence" value="ECO:0007669"/>
    <property type="project" value="UniProtKB-KW"/>
</dbReference>
<keyword evidence="3" id="KW-0574">Periplasm</keyword>
<evidence type="ECO:0000313" key="7">
    <source>
        <dbReference type="EMBL" id="MBB3838413.1"/>
    </source>
</evidence>
<keyword evidence="8" id="KW-1185">Reference proteome</keyword>
<evidence type="ECO:0008006" key="9">
    <source>
        <dbReference type="Google" id="ProtNLM"/>
    </source>
</evidence>
<dbReference type="PANTHER" id="PTHR39210:SF1">
    <property type="entry name" value="HEPARIN-SULFATE LYASE"/>
    <property type="match status" value="1"/>
</dbReference>
<dbReference type="InterPro" id="IPR012480">
    <property type="entry name" value="Hepar_II_III_C"/>
</dbReference>
<dbReference type="AlphaFoldDB" id="A0A7W5ZJG3"/>
<dbReference type="RefSeq" id="WP_183973832.1">
    <property type="nucleotide sequence ID" value="NZ_JACIBY010000004.1"/>
</dbReference>
<reference evidence="7 8" key="1">
    <citation type="submission" date="2020-08" db="EMBL/GenBank/DDBJ databases">
        <title>Genomic Encyclopedia of Type Strains, Phase IV (KMG-IV): sequencing the most valuable type-strain genomes for metagenomic binning, comparative biology and taxonomic classification.</title>
        <authorList>
            <person name="Goeker M."/>
        </authorList>
    </citation>
    <scope>NUCLEOTIDE SEQUENCE [LARGE SCALE GENOMIC DNA]</scope>
    <source>
        <strain evidence="7 8">DSM 17976</strain>
    </source>
</reference>
<dbReference type="PANTHER" id="PTHR39210">
    <property type="entry name" value="HEPARIN-SULFATE LYASE"/>
    <property type="match status" value="1"/>
</dbReference>
<dbReference type="Proteomes" id="UP000541352">
    <property type="component" value="Unassembled WGS sequence"/>
</dbReference>
<organism evidence="7 8">
    <name type="scientific">Runella defluvii</name>
    <dbReference type="NCBI Taxonomy" id="370973"/>
    <lineage>
        <taxon>Bacteria</taxon>
        <taxon>Pseudomonadati</taxon>
        <taxon>Bacteroidota</taxon>
        <taxon>Cytophagia</taxon>
        <taxon>Cytophagales</taxon>
        <taxon>Spirosomataceae</taxon>
        <taxon>Runella</taxon>
    </lineage>
</organism>
<evidence type="ECO:0000256" key="3">
    <source>
        <dbReference type="ARBA" id="ARBA00022764"/>
    </source>
</evidence>
<dbReference type="InterPro" id="IPR008929">
    <property type="entry name" value="Chondroitin_lyas"/>
</dbReference>
<name>A0A7W5ZJG3_9BACT</name>
<sequence length="627" mass="73537">MKKVLNIVTNMGPRYVAFRLWYEVRRRTGLLKAAFPTQPPSEAYSSLAAWKKLHVRFLFEAKESLAEGMKLSEEERQKLVDQLNEYRQGRLLMFSATYYEVTDWLTNPSNGYRYDANKHWTDIPDLSPIAGDIKYVWEKSRFAFLYPLIRGDFHLGENNAETVFQEIENWIDANPINCGPNWRCSQEISLRVLNWTFALHYYKNSSALTEARFEKIMHVLYWQMRHVEENIHFSRIAVRNNHAITETLALYLVGLLYPFFPEAPRWKQRGKKWFEDEIAYQIYEDGTFLQFSMNYHRVVIQLLTWAIRLSELNGEFFSERVYHRAKASLQFLRACQDTQTGWLPNYGNNDGALFFPLNAAHYRDYRPQLSALEAALGVPSQMTEDCFWFGTTTILPPTQKPFTGTFSFEKGGYYVVRDVDESVTFIRCGAYKDRPFQADNLHLDMWVNGQNLLRDAGSYLYNTDEKWVRYFAGTASHNTVMLGTYDQMLKGPRFVWYNWVKKAAASWEQRDETWIFEGQIEAFAQVGKGIIHRRKVQKKQGELVWVIEDWLENAPADLPMYQIWHPSEVAENSVELTAFDKQGNPLVILQEEGWYSGFYGKKEACKRWAISHSEHYIRTEVFVESGL</sequence>